<accession>K6UF73</accession>
<evidence type="ECO:0000256" key="1">
    <source>
        <dbReference type="SAM" id="MobiDB-lite"/>
    </source>
</evidence>
<sequence length="290" mass="33793">MNDKERYKSCVKTEVYFKSIHDTKNKETLKNIGCSVERGYRYLTALYDKTITNDLCEYLNLWLDEQKIKHVNDVFGITRDEWKNIEQLWNILIDKQDLNQKCERKHEEKDISEYQKRKNLMTYCIYRDYIKSLCEQSINSGIQHTHVCYAFNGFIKKHYETFYNEVQCIHNSVETKDYSYHISDDCTLYNIAKTFPGITEQDKKNVYADVSGKPIEKCKDTKKVANVKTELADSHTRSENNPLGATGLNNSSLTVVNSPDNKPLKSVYYAGLSVLGVVFTSMVLYKVKEL</sequence>
<keyword evidence="2" id="KW-0812">Transmembrane</keyword>
<name>K6UF73_PLACD</name>
<dbReference type="OMA" id="KCERKHE"/>
<feature type="transmembrane region" description="Helical" evidence="2">
    <location>
        <begin position="267"/>
        <end position="285"/>
    </location>
</feature>
<evidence type="ECO:0000256" key="2">
    <source>
        <dbReference type="SAM" id="Phobius"/>
    </source>
</evidence>
<dbReference type="KEGG" id="pcy:PCYB_003500"/>
<evidence type="ECO:0000313" key="4">
    <source>
        <dbReference type="Proteomes" id="UP000006319"/>
    </source>
</evidence>
<keyword evidence="2" id="KW-0472">Membrane</keyword>
<keyword evidence="4" id="KW-1185">Reference proteome</keyword>
<protein>
    <recommendedName>
        <fullName evidence="5">CYIR protein</fullName>
    </recommendedName>
</protein>
<evidence type="ECO:0000313" key="3">
    <source>
        <dbReference type="EMBL" id="GAB69601.1"/>
    </source>
</evidence>
<dbReference type="AlphaFoldDB" id="K6UF73"/>
<dbReference type="PhylomeDB" id="K6UF73"/>
<dbReference type="VEuPathDB" id="PlasmoDB:PCYB_003500"/>
<dbReference type="RefSeq" id="XP_004227819.1">
    <property type="nucleotide sequence ID" value="XM_004227771.1"/>
</dbReference>
<proteinExistence type="predicted"/>
<dbReference type="EMBL" id="DF157411">
    <property type="protein sequence ID" value="GAB69601.1"/>
    <property type="molecule type" value="Genomic_DNA"/>
</dbReference>
<dbReference type="GeneID" id="14696143"/>
<organism evidence="3 4">
    <name type="scientific">Plasmodium cynomolgi (strain B)</name>
    <dbReference type="NCBI Taxonomy" id="1120755"/>
    <lineage>
        <taxon>Eukaryota</taxon>
        <taxon>Sar</taxon>
        <taxon>Alveolata</taxon>
        <taxon>Apicomplexa</taxon>
        <taxon>Aconoidasida</taxon>
        <taxon>Haemosporida</taxon>
        <taxon>Plasmodiidae</taxon>
        <taxon>Plasmodium</taxon>
        <taxon>Plasmodium (Plasmodium)</taxon>
    </lineage>
</organism>
<feature type="region of interest" description="Disordered" evidence="1">
    <location>
        <begin position="230"/>
        <end position="252"/>
    </location>
</feature>
<feature type="compositionally biased region" description="Polar residues" evidence="1">
    <location>
        <begin position="239"/>
        <end position="252"/>
    </location>
</feature>
<dbReference type="Proteomes" id="UP000006319">
    <property type="component" value="Unassembled WGS sequence"/>
</dbReference>
<gene>
    <name evidence="3" type="ORF">PCYB_003500</name>
</gene>
<dbReference type="OrthoDB" id="388216at2759"/>
<evidence type="ECO:0008006" key="5">
    <source>
        <dbReference type="Google" id="ProtNLM"/>
    </source>
</evidence>
<reference evidence="3 4" key="1">
    <citation type="journal article" date="2012" name="Nat. Genet.">
        <title>Plasmodium cynomolgi genome sequences provide insight into Plasmodium vivax and the monkey malaria clade.</title>
        <authorList>
            <person name="Tachibana S."/>
            <person name="Sullivan S.A."/>
            <person name="Kawai S."/>
            <person name="Nakamura S."/>
            <person name="Kim H.R."/>
            <person name="Goto N."/>
            <person name="Arisue N."/>
            <person name="Palacpac N.M.Q."/>
            <person name="Honma H."/>
            <person name="Yagi M."/>
            <person name="Tougan T."/>
            <person name="Katakai Y."/>
            <person name="Kaneko O."/>
            <person name="Mita T."/>
            <person name="Kita K."/>
            <person name="Yasutomi Y."/>
            <person name="Sutton P.L."/>
            <person name="Shakhbatyan R."/>
            <person name="Horii T."/>
            <person name="Yasunaga T."/>
            <person name="Barnwell J.W."/>
            <person name="Escalante A.A."/>
            <person name="Carlton J.M."/>
            <person name="Tanabe K."/>
        </authorList>
    </citation>
    <scope>NUCLEOTIDE SEQUENCE [LARGE SCALE GENOMIC DNA]</scope>
    <source>
        <strain evidence="3 4">B</strain>
    </source>
</reference>
<keyword evidence="2" id="KW-1133">Transmembrane helix</keyword>